<dbReference type="PANTHER" id="PTHR34136">
    <property type="match status" value="1"/>
</dbReference>
<dbReference type="AlphaFoldDB" id="A0AAJ1QY66"/>
<keyword evidence="2" id="KW-0808">Transferase</keyword>
<reference evidence="3 4" key="1">
    <citation type="journal article" date="2014" name="Int. J. Syst. Evol. Microbiol.">
        <title>Complete genome sequence of Corynebacterium casei LMG S-19264T (=DSM 44701T), isolated from a smear-ripened cheese.</title>
        <authorList>
            <consortium name="US DOE Joint Genome Institute (JGI-PGF)"/>
            <person name="Walter F."/>
            <person name="Albersmeier A."/>
            <person name="Kalinowski J."/>
            <person name="Ruckert C."/>
        </authorList>
    </citation>
    <scope>NUCLEOTIDE SEQUENCE [LARGE SCALE GENOMIC DNA]</scope>
    <source>
        <strain evidence="3 4">CECT 8670</strain>
    </source>
</reference>
<organism evidence="3 4">
    <name type="scientific">Polaribacter sejongensis</name>
    <dbReference type="NCBI Taxonomy" id="985043"/>
    <lineage>
        <taxon>Bacteria</taxon>
        <taxon>Pseudomonadati</taxon>
        <taxon>Bacteroidota</taxon>
        <taxon>Flavobacteriia</taxon>
        <taxon>Flavobacteriales</taxon>
        <taxon>Flavobacteriaceae</taxon>
    </lineage>
</organism>
<dbReference type="EMBL" id="JAUFQH010000010">
    <property type="protein sequence ID" value="MDN3620290.1"/>
    <property type="molecule type" value="Genomic_DNA"/>
</dbReference>
<keyword evidence="1" id="KW-0328">Glycosyltransferase</keyword>
<protein>
    <submittedName>
        <fullName evidence="3">WecB/TagA/CpsF family glycosyltransferase</fullName>
    </submittedName>
</protein>
<comment type="caution">
    <text evidence="3">The sequence shown here is derived from an EMBL/GenBank/DDBJ whole genome shotgun (WGS) entry which is preliminary data.</text>
</comment>
<name>A0AAJ1QY66_9FLAO</name>
<dbReference type="NCBIfam" id="TIGR00696">
    <property type="entry name" value="wecG_tagA_cpsF"/>
    <property type="match status" value="1"/>
</dbReference>
<dbReference type="CDD" id="cd06533">
    <property type="entry name" value="Glyco_transf_WecG_TagA"/>
    <property type="match status" value="1"/>
</dbReference>
<evidence type="ECO:0000313" key="4">
    <source>
        <dbReference type="Proteomes" id="UP001228636"/>
    </source>
</evidence>
<gene>
    <name evidence="3" type="ORF">QWY81_12565</name>
</gene>
<dbReference type="RefSeq" id="WP_261973363.1">
    <property type="nucleotide sequence ID" value="NZ_CP103460.1"/>
</dbReference>
<evidence type="ECO:0000256" key="2">
    <source>
        <dbReference type="ARBA" id="ARBA00022679"/>
    </source>
</evidence>
<dbReference type="GO" id="GO:0016758">
    <property type="term" value="F:hexosyltransferase activity"/>
    <property type="evidence" value="ECO:0007669"/>
    <property type="project" value="TreeGrafter"/>
</dbReference>
<dbReference type="Proteomes" id="UP001228636">
    <property type="component" value="Unassembled WGS sequence"/>
</dbReference>
<proteinExistence type="predicted"/>
<evidence type="ECO:0000256" key="1">
    <source>
        <dbReference type="ARBA" id="ARBA00022676"/>
    </source>
</evidence>
<dbReference type="PANTHER" id="PTHR34136:SF1">
    <property type="entry name" value="UDP-N-ACETYL-D-MANNOSAMINURONIC ACID TRANSFERASE"/>
    <property type="match status" value="1"/>
</dbReference>
<accession>A0AAJ1QY66</accession>
<dbReference type="InterPro" id="IPR004629">
    <property type="entry name" value="WecG_TagA_CpsF"/>
</dbReference>
<dbReference type="Pfam" id="PF03808">
    <property type="entry name" value="Glyco_tran_WecG"/>
    <property type="match status" value="1"/>
</dbReference>
<evidence type="ECO:0000313" key="3">
    <source>
        <dbReference type="EMBL" id="MDN3620290.1"/>
    </source>
</evidence>
<sequence>MIKLKDVIEKVYANDLSELSLFKTKQIINTINPHSYCEAKKDPFFSQALNESNVLLPDGTGIVLATKVLNGKVIKKIAGADVHQFLLEEAALKKLNVFYLGASENTLSLINTRIKKEFPSITVNSYSPPYKPEFSKEDNVKMIAAVNKWKPDILFVGMTAPKQEKWVHTNSVFLDVKVITCIGAVFDFYAGTVKRSSPFWIKLGLEWLPRLLREPKRLWKRNFVSTPLFLWDLLKAKNYK</sequence>